<sequence length="552" mass="63068">MKSIIRRLITKKEATTDAGHRQFLSELHALDDIAALEASTRFLSGYNETDRAAQLALLHIDEANHPRLEKLLDQYARFDKLRPELESRIAEGGYYYQRQIFLSYVQQIELQQLKLPPNNTPPPESSPYQISLMCGRALHAGLCMIKLRYFQQQAVPAAAWHQMFQVYRLAERLGLTSTPLSIYADCPEKSLATMFAQICMLDSINQSGMNRIQIELTWQLLTKLLRNVQVVDHYEEQHHFYFIDLRKDRGARRMRTLEPSPEYRYWSTDDLSMRIELLSHSQSLPQAMGKLGLSEFANNPHLSSLLQQLQFDWSKNGYRRQRRKEERQSTLLGTRVILGLDAICMHLRTRADKLALQNAYLTENAAPLEERLTKHSVRRSTTFSAPEPSLKNLRWTVTDMSPRGYGATLEKDSETSLSPGMIVILLMEDQKDAGIIGIIKNVSVLGSGKKHIGVEIISRNARWVALSNMQETNPVLTNGTLSESLPEFSSLYLPPEEGLAGEPTLLVPRSRFLPDVSYRIRSLNEKSFQRLETVLEGRHDWLRVGCSSLTQA</sequence>
<dbReference type="RefSeq" id="WP_015830347.1">
    <property type="nucleotide sequence ID" value="NC_012969.1"/>
</dbReference>
<protein>
    <recommendedName>
        <fullName evidence="3">PilZ domain-containing protein</fullName>
    </recommendedName>
</protein>
<gene>
    <name evidence="1" type="ordered locus">Msip34_1694</name>
</gene>
<evidence type="ECO:0000313" key="1">
    <source>
        <dbReference type="EMBL" id="ACT50939.1"/>
    </source>
</evidence>
<reference evidence="1 2" key="2">
    <citation type="journal article" date="2011" name="J. Bacteriol.">
        <title>Genomes of three methylotrophs from a single niche uncover genetic and metabolic divergence of Methylophilaceae.</title>
        <authorList>
            <person name="Lapidus A."/>
            <person name="Clum A."/>
            <person name="Labutti K."/>
            <person name="Kaluzhnaya M.G."/>
            <person name="Lim S."/>
            <person name="Beck D.A."/>
            <person name="Glavina Del Rio T."/>
            <person name="Nolan M."/>
            <person name="Mavromatis K."/>
            <person name="Huntemann M."/>
            <person name="Lucas S."/>
            <person name="Lidstrom M.E."/>
            <person name="Ivanova N."/>
            <person name="Chistoserdova L."/>
        </authorList>
    </citation>
    <scope>NUCLEOTIDE SEQUENCE [LARGE SCALE GENOMIC DNA]</scope>
    <source>
        <strain evidence="1 2">SIP3-4</strain>
    </source>
</reference>
<dbReference type="EMBL" id="CP001674">
    <property type="protein sequence ID" value="ACT50939.1"/>
    <property type="molecule type" value="Genomic_DNA"/>
</dbReference>
<dbReference type="HOGENOM" id="CLU_493321_0_0_4"/>
<proteinExistence type="predicted"/>
<accession>C6XEG4</accession>
<dbReference type="AlphaFoldDB" id="C6XEG4"/>
<evidence type="ECO:0008006" key="3">
    <source>
        <dbReference type="Google" id="ProtNLM"/>
    </source>
</evidence>
<dbReference type="Proteomes" id="UP000002743">
    <property type="component" value="Chromosome"/>
</dbReference>
<keyword evidence="2" id="KW-1185">Reference proteome</keyword>
<dbReference type="STRING" id="582744.Msip34_1694"/>
<dbReference type="eggNOG" id="ENOG502ZB76">
    <property type="taxonomic scope" value="Bacteria"/>
</dbReference>
<dbReference type="OrthoDB" id="8538468at2"/>
<evidence type="ECO:0000313" key="2">
    <source>
        <dbReference type="Proteomes" id="UP000002743"/>
    </source>
</evidence>
<reference evidence="2" key="1">
    <citation type="submission" date="2009-07" db="EMBL/GenBank/DDBJ databases">
        <title>Complete sequence of chromosome of Methylovorus sp. SIP3-4.</title>
        <authorList>
            <person name="Lucas S."/>
            <person name="Copeland A."/>
            <person name="Lapidus A."/>
            <person name="Glavina del Rio T."/>
            <person name="Tice H."/>
            <person name="Bruce D."/>
            <person name="Goodwin L."/>
            <person name="Pitluck S."/>
            <person name="Clum A."/>
            <person name="Larimer F."/>
            <person name="Land M."/>
            <person name="Hauser L."/>
            <person name="Kyrpides N."/>
            <person name="Mikhailova N."/>
            <person name="Kayluzhnaya M."/>
            <person name="Chistoserdova L."/>
        </authorList>
    </citation>
    <scope>NUCLEOTIDE SEQUENCE [LARGE SCALE GENOMIC DNA]</scope>
    <source>
        <strain evidence="2">SIP3-4</strain>
    </source>
</reference>
<organism evidence="1 2">
    <name type="scientific">Methylovorus glucosotrophus (strain SIP3-4)</name>
    <dbReference type="NCBI Taxonomy" id="582744"/>
    <lineage>
        <taxon>Bacteria</taxon>
        <taxon>Pseudomonadati</taxon>
        <taxon>Pseudomonadota</taxon>
        <taxon>Betaproteobacteria</taxon>
        <taxon>Nitrosomonadales</taxon>
        <taxon>Methylophilaceae</taxon>
        <taxon>Methylovorus</taxon>
    </lineage>
</organism>
<dbReference type="KEGG" id="mei:Msip34_1694"/>
<name>C6XEG4_METGS</name>